<dbReference type="EMBL" id="JBDIME010000014">
    <property type="protein sequence ID" value="MEN2791142.1"/>
    <property type="molecule type" value="Genomic_DNA"/>
</dbReference>
<keyword evidence="5" id="KW-1185">Reference proteome</keyword>
<keyword evidence="1" id="KW-1133">Transmembrane helix</keyword>
<evidence type="ECO:0000256" key="1">
    <source>
        <dbReference type="SAM" id="Phobius"/>
    </source>
</evidence>
<protein>
    <submittedName>
        <fullName evidence="4">FecR domain-containing protein</fullName>
    </submittedName>
</protein>
<dbReference type="Gene3D" id="2.60.120.1440">
    <property type="match status" value="1"/>
</dbReference>
<dbReference type="PANTHER" id="PTHR30273:SF2">
    <property type="entry name" value="PROTEIN FECR"/>
    <property type="match status" value="1"/>
</dbReference>
<feature type="domain" description="FecR N-terminal" evidence="3">
    <location>
        <begin position="10"/>
        <end position="47"/>
    </location>
</feature>
<dbReference type="PANTHER" id="PTHR30273">
    <property type="entry name" value="PERIPLASMIC SIGNAL SENSOR AND SIGMA FACTOR ACTIVATOR FECR-RELATED"/>
    <property type="match status" value="1"/>
</dbReference>
<comment type="caution">
    <text evidence="4">The sequence shown here is derived from an EMBL/GenBank/DDBJ whole genome shotgun (WGS) entry which is preliminary data.</text>
</comment>
<evidence type="ECO:0000259" key="2">
    <source>
        <dbReference type="Pfam" id="PF04773"/>
    </source>
</evidence>
<dbReference type="PIRSF" id="PIRSF018266">
    <property type="entry name" value="FecR"/>
    <property type="match status" value="1"/>
</dbReference>
<dbReference type="InterPro" id="IPR006860">
    <property type="entry name" value="FecR"/>
</dbReference>
<proteinExistence type="predicted"/>
<feature type="transmembrane region" description="Helical" evidence="1">
    <location>
        <begin position="83"/>
        <end position="105"/>
    </location>
</feature>
<evidence type="ECO:0000259" key="3">
    <source>
        <dbReference type="Pfam" id="PF16220"/>
    </source>
</evidence>
<dbReference type="Pfam" id="PF04773">
    <property type="entry name" value="FecR"/>
    <property type="match status" value="1"/>
</dbReference>
<dbReference type="Pfam" id="PF16220">
    <property type="entry name" value="DUF4880"/>
    <property type="match status" value="1"/>
</dbReference>
<evidence type="ECO:0000313" key="4">
    <source>
        <dbReference type="EMBL" id="MEN2791142.1"/>
    </source>
</evidence>
<dbReference type="InterPro" id="IPR032623">
    <property type="entry name" value="FecR_N"/>
</dbReference>
<dbReference type="InterPro" id="IPR012373">
    <property type="entry name" value="Ferrdict_sens_TM"/>
</dbReference>
<sequence length="322" mass="35122">MTGVAGDIIDQAIGWHMRQAEMTDRDWRAFVLWLEADPAHALAFDRIALDQEMVTRQGEMPATSIMVPANDECEPVRSQRRRWMWTVGGTAVAAGLVALVMPLAMPRASDPYWLQTKPGQRQDVALADGTRIEVSGGSRLKLDRSNPRVAALEAGEATFHVRHDDHDAFTLRSGDLTVRDLGTVFNVARDGVRLDVQVAEGAVLFQPDRDAVKLTPGTALSVREDSHSLALSHVAVDSVGGWRSGRVAFAGESLAHVADTIHRLYGTDLALDPGLSVRPFTGMVRLTGAAERDIPHLAALVGAGWRRDGERWTLSPREGDSR</sequence>
<gene>
    <name evidence="4" type="ORF">ABC974_16020</name>
</gene>
<feature type="domain" description="FecR protein" evidence="2">
    <location>
        <begin position="115"/>
        <end position="203"/>
    </location>
</feature>
<dbReference type="RefSeq" id="WP_343888936.1">
    <property type="nucleotide sequence ID" value="NZ_BAAAEH010000014.1"/>
</dbReference>
<reference evidence="4 5" key="1">
    <citation type="submission" date="2024-05" db="EMBL/GenBank/DDBJ databases">
        <authorList>
            <person name="Liu Q."/>
            <person name="Xin Y.-H."/>
        </authorList>
    </citation>
    <scope>NUCLEOTIDE SEQUENCE [LARGE SCALE GENOMIC DNA]</scope>
    <source>
        <strain evidence="4 5">CGMCC 1.10181</strain>
    </source>
</reference>
<name>A0ABU9Y5R3_9SPHN</name>
<accession>A0ABU9Y5R3</accession>
<keyword evidence="1" id="KW-0472">Membrane</keyword>
<dbReference type="Proteomes" id="UP001419910">
    <property type="component" value="Unassembled WGS sequence"/>
</dbReference>
<organism evidence="4 5">
    <name type="scientific">Sphingomonas oligophenolica</name>
    <dbReference type="NCBI Taxonomy" id="301154"/>
    <lineage>
        <taxon>Bacteria</taxon>
        <taxon>Pseudomonadati</taxon>
        <taxon>Pseudomonadota</taxon>
        <taxon>Alphaproteobacteria</taxon>
        <taxon>Sphingomonadales</taxon>
        <taxon>Sphingomonadaceae</taxon>
        <taxon>Sphingomonas</taxon>
    </lineage>
</organism>
<evidence type="ECO:0000313" key="5">
    <source>
        <dbReference type="Proteomes" id="UP001419910"/>
    </source>
</evidence>
<keyword evidence="1" id="KW-0812">Transmembrane</keyword>